<name>A0A249DXE2_9ENTR</name>
<reference evidence="3" key="1">
    <citation type="submission" date="2016-06" db="EMBL/GenBank/DDBJ databases">
        <authorList>
            <person name="Chen W."/>
            <person name="Hasegawa D.K."/>
        </authorList>
    </citation>
    <scope>NUCLEOTIDE SEQUENCE [LARGE SCALE GENOMIC DNA]</scope>
    <source>
        <strain evidence="3">MEAM1</strain>
    </source>
</reference>
<dbReference type="RefSeq" id="WP_095591356.1">
    <property type="nucleotide sequence ID" value="NZ_CP016303.1"/>
</dbReference>
<dbReference type="EMBL" id="CP016303">
    <property type="protein sequence ID" value="ASX26029.1"/>
    <property type="molecule type" value="Genomic_DNA"/>
</dbReference>
<dbReference type="AlphaFoldDB" id="A0A249DXE2"/>
<gene>
    <name evidence="2" type="ORF">BA171_02580</name>
</gene>
<evidence type="ECO:0000313" key="2">
    <source>
        <dbReference type="EMBL" id="ASX26029.1"/>
    </source>
</evidence>
<reference evidence="2 3" key="2">
    <citation type="submission" date="2017-09" db="EMBL/GenBank/DDBJ databases">
        <title>The genome of whitefly Bemisia tabaci, a global crop pest, provides novel insights into virus transmission, host adaptation and insecticide resistance.</title>
        <authorList>
            <person name="Kaur N."/>
            <person name="Kliot A."/>
            <person name="Pinheiro P.V."/>
            <person name="Luan J."/>
            <person name="Zheng Y."/>
            <person name="Liu W."/>
            <person name="Sun H."/>
            <person name="Yang X."/>
            <person name="Xu Y."/>
            <person name="Luo Y."/>
            <person name="Kruse A."/>
            <person name="Fisher T.W."/>
            <person name="Nelson D.R."/>
            <person name="Elimelech M."/>
            <person name="MacCoss M."/>
            <person name="Johnson R."/>
            <person name="Cohen E."/>
            <person name="Hunter W.B."/>
            <person name="Brown J.K."/>
            <person name="Jander G."/>
            <person name="Cilia M."/>
            <person name="Douglas A.E."/>
            <person name="Ghanim M."/>
            <person name="Simmons A.M."/>
            <person name="Wintermantel W.M."/>
            <person name="Ling K.-S."/>
            <person name="Fei Z."/>
        </authorList>
    </citation>
    <scope>NUCLEOTIDE SEQUENCE [LARGE SCALE GENOMIC DNA]</scope>
    <source>
        <strain evidence="2 3">MEAM1</strain>
    </source>
</reference>
<feature type="transmembrane region" description="Helical" evidence="1">
    <location>
        <begin position="110"/>
        <end position="133"/>
    </location>
</feature>
<sequence length="148" mass="16757">MIKIVMSFCILLLLAILASSISDVRPDGFFSSTIFTIAGILFSIGIGLIVTFKPEGVKNKAYIKELRANILHVRNSFLCHFGLLTASYILNQYLSDPKYESHIIDLTFSFPVFLCLLMLYSSLFFIVNFIAIYKLDNQIFDAVNQEQP</sequence>
<accession>A0A249DXE2</accession>
<dbReference type="Proteomes" id="UP000216438">
    <property type="component" value="Chromosome"/>
</dbReference>
<keyword evidence="1" id="KW-0812">Transmembrane</keyword>
<keyword evidence="1" id="KW-0472">Membrane</keyword>
<feature type="transmembrane region" description="Helical" evidence="1">
    <location>
        <begin position="73"/>
        <end position="90"/>
    </location>
</feature>
<evidence type="ECO:0000313" key="3">
    <source>
        <dbReference type="Proteomes" id="UP000216438"/>
    </source>
</evidence>
<organism evidence="2 3">
    <name type="scientific">Candidatus Hamiltonella defensa</name>
    <name type="common">Bemisia tabaci</name>
    <dbReference type="NCBI Taxonomy" id="672795"/>
    <lineage>
        <taxon>Bacteria</taxon>
        <taxon>Pseudomonadati</taxon>
        <taxon>Pseudomonadota</taxon>
        <taxon>Gammaproteobacteria</taxon>
        <taxon>Enterobacterales</taxon>
        <taxon>Enterobacteriaceae</taxon>
        <taxon>aphid secondary symbionts</taxon>
        <taxon>Candidatus Williamhamiltonella</taxon>
    </lineage>
</organism>
<keyword evidence="1" id="KW-1133">Transmembrane helix</keyword>
<proteinExistence type="predicted"/>
<protein>
    <submittedName>
        <fullName evidence="2">Uncharacterized protein</fullName>
    </submittedName>
</protein>
<evidence type="ECO:0000256" key="1">
    <source>
        <dbReference type="SAM" id="Phobius"/>
    </source>
</evidence>
<feature type="transmembrane region" description="Helical" evidence="1">
    <location>
        <begin position="32"/>
        <end position="52"/>
    </location>
</feature>